<feature type="compositionally biased region" description="Basic and acidic residues" evidence="2">
    <location>
        <begin position="271"/>
        <end position="299"/>
    </location>
</feature>
<protein>
    <submittedName>
        <fullName evidence="3">Uncharacterized protein</fullName>
    </submittedName>
</protein>
<keyword evidence="4" id="KW-1185">Reference proteome</keyword>
<evidence type="ECO:0000313" key="4">
    <source>
        <dbReference type="Proteomes" id="UP000591131"/>
    </source>
</evidence>
<feature type="coiled-coil region" evidence="1">
    <location>
        <begin position="178"/>
        <end position="219"/>
    </location>
</feature>
<dbReference type="PANTHER" id="PTHR37473">
    <property type="entry name" value="EF-HAND DOMAIN-CONTAINING PROTEIN"/>
    <property type="match status" value="1"/>
</dbReference>
<name>A0A7J6MA86_PERCH</name>
<accession>A0A7J6MA86</accession>
<reference evidence="3 4" key="1">
    <citation type="submission" date="2020-04" db="EMBL/GenBank/DDBJ databases">
        <title>Perkinsus chesapeaki whole genome sequence.</title>
        <authorList>
            <person name="Bogema D.R."/>
        </authorList>
    </citation>
    <scope>NUCLEOTIDE SEQUENCE [LARGE SCALE GENOMIC DNA]</scope>
    <source>
        <strain evidence="3">ATCC PRA-425</strain>
    </source>
</reference>
<dbReference type="Proteomes" id="UP000591131">
    <property type="component" value="Unassembled WGS sequence"/>
</dbReference>
<dbReference type="OrthoDB" id="441206at2759"/>
<evidence type="ECO:0000313" key="3">
    <source>
        <dbReference type="EMBL" id="KAF4668513.1"/>
    </source>
</evidence>
<sequence>MDYPEPAKGSSPSAVTTRTLSELIDARKRFEQDAELLANRIALLRNEGIRTEKRISEAKRRADELIRSKRENAEARLKRANKDDSEYKRLELIRMKACEQRESNRYRIREKLERVQDNKTDIYRQARDEKRAMTEIIEKKHEDDMKLARKRREYVRRSHYKANEARIKLIEERQAQRQSEMEKRYEKEEDLMKKTEAEIRAMEREEMELIRNLQNSQEKQREVYEYLEDILQAEPSTFLCDIRPLSSRSHYEKRKARHEAPSATRNGDALKANERADKEEVKRSHEKATNDNDDDDKMKVDAARSVSYITTDGVVVSLSDLLSDEI</sequence>
<dbReference type="AlphaFoldDB" id="A0A7J6MA86"/>
<dbReference type="PANTHER" id="PTHR37473:SF1">
    <property type="entry name" value="EF-HAND DOMAIN-CONTAINING PROTEIN"/>
    <property type="match status" value="1"/>
</dbReference>
<keyword evidence="1" id="KW-0175">Coiled coil</keyword>
<organism evidence="3 4">
    <name type="scientific">Perkinsus chesapeaki</name>
    <name type="common">Clam parasite</name>
    <name type="synonym">Perkinsus andrewsi</name>
    <dbReference type="NCBI Taxonomy" id="330153"/>
    <lineage>
        <taxon>Eukaryota</taxon>
        <taxon>Sar</taxon>
        <taxon>Alveolata</taxon>
        <taxon>Perkinsozoa</taxon>
        <taxon>Perkinsea</taxon>
        <taxon>Perkinsida</taxon>
        <taxon>Perkinsidae</taxon>
        <taxon>Perkinsus</taxon>
    </lineage>
</organism>
<feature type="coiled-coil region" evidence="1">
    <location>
        <begin position="20"/>
        <end position="129"/>
    </location>
</feature>
<evidence type="ECO:0000256" key="2">
    <source>
        <dbReference type="SAM" id="MobiDB-lite"/>
    </source>
</evidence>
<proteinExistence type="predicted"/>
<evidence type="ECO:0000256" key="1">
    <source>
        <dbReference type="SAM" id="Coils"/>
    </source>
</evidence>
<gene>
    <name evidence="3" type="ORF">FOL47_002974</name>
</gene>
<dbReference type="EMBL" id="JAAPAO010000189">
    <property type="protein sequence ID" value="KAF4668513.1"/>
    <property type="molecule type" value="Genomic_DNA"/>
</dbReference>
<feature type="region of interest" description="Disordered" evidence="2">
    <location>
        <begin position="249"/>
        <end position="299"/>
    </location>
</feature>
<comment type="caution">
    <text evidence="3">The sequence shown here is derived from an EMBL/GenBank/DDBJ whole genome shotgun (WGS) entry which is preliminary data.</text>
</comment>